<feature type="domain" description="HTH gntR-type" evidence="5">
    <location>
        <begin position="4"/>
        <end position="72"/>
    </location>
</feature>
<dbReference type="Gene3D" id="1.10.10.10">
    <property type="entry name" value="Winged helix-like DNA-binding domain superfamily/Winged helix DNA-binding domain"/>
    <property type="match status" value="1"/>
</dbReference>
<dbReference type="InterPro" id="IPR001761">
    <property type="entry name" value="Peripla_BP/Lac1_sug-bd_dom"/>
</dbReference>
<dbReference type="InterPro" id="IPR036390">
    <property type="entry name" value="WH_DNA-bd_sf"/>
</dbReference>
<proteinExistence type="predicted"/>
<keyword evidence="4" id="KW-0804">Transcription</keyword>
<dbReference type="PANTHER" id="PTHR30146:SF95">
    <property type="entry name" value="RIBOSE OPERON REPRESSOR"/>
    <property type="match status" value="1"/>
</dbReference>
<dbReference type="SMART" id="SM00345">
    <property type="entry name" value="HTH_GNTR"/>
    <property type="match status" value="1"/>
</dbReference>
<dbReference type="PANTHER" id="PTHR30146">
    <property type="entry name" value="LACI-RELATED TRANSCRIPTIONAL REPRESSOR"/>
    <property type="match status" value="1"/>
</dbReference>
<accession>A0ABT2PT37</accession>
<evidence type="ECO:0000313" key="7">
    <source>
        <dbReference type="Proteomes" id="UP001209076"/>
    </source>
</evidence>
<evidence type="ECO:0000256" key="1">
    <source>
        <dbReference type="ARBA" id="ARBA00022491"/>
    </source>
</evidence>
<dbReference type="InterPro" id="IPR000524">
    <property type="entry name" value="Tscrpt_reg_HTH_GntR"/>
</dbReference>
<sequence>MKNIPLYQKIFEHYYEKIMNGQLKEGQQIHTDKEIMDIFFVSRITAKAAIEMLVERGLVQRIPGKGSFVTKTPVVHQRTQSTSKLIGVVLCDIDHSFGFDLLKGLEEEASRRNIHMIFKRTFESSKVENEVIQSMVQLGVNGIIIQMVHGETYSNEILKYYLNGLPMVLIDRHMDKTRVPFVTTDNKLSAAKMTRYLLENGYKNISFFSASTSGTSTLNFRYEGFKSVYTTPRNIDLLTLKTPEIRERDKQTIEGDYQIIIDHLMKFPEIDCIFAAELYVAKLVKKVLDELGKRIPEDIGVVCFDSETSDLDEPFFTHITQKQYEMGKKAIEKMDDINEGSFKYPFDCYIEGDIVKGKSIKYKNNGE</sequence>
<dbReference type="CDD" id="cd07377">
    <property type="entry name" value="WHTH_GntR"/>
    <property type="match status" value="1"/>
</dbReference>
<evidence type="ECO:0000259" key="5">
    <source>
        <dbReference type="PROSITE" id="PS50949"/>
    </source>
</evidence>
<keyword evidence="7" id="KW-1185">Reference proteome</keyword>
<evidence type="ECO:0000313" key="6">
    <source>
        <dbReference type="EMBL" id="MCU0104111.1"/>
    </source>
</evidence>
<reference evidence="7" key="1">
    <citation type="submission" date="2023-07" db="EMBL/GenBank/DDBJ databases">
        <title>Novel Mycoplasma species identified in domestic and wild animals.</title>
        <authorList>
            <person name="Volokhov D.V."/>
            <person name="Furtak V.A."/>
            <person name="Zagorodnyaya T.A."/>
        </authorList>
    </citation>
    <scope>NUCLEOTIDE SEQUENCE [LARGE SCALE GENOMIC DNA]</scope>
    <source>
        <strain evidence="7">92-19</strain>
    </source>
</reference>
<organism evidence="6 7">
    <name type="scientific">Paracholeplasma vituli</name>
    <dbReference type="NCBI Taxonomy" id="69473"/>
    <lineage>
        <taxon>Bacteria</taxon>
        <taxon>Bacillati</taxon>
        <taxon>Mycoplasmatota</taxon>
        <taxon>Mollicutes</taxon>
        <taxon>Acholeplasmatales</taxon>
        <taxon>Acholeplasmataceae</taxon>
        <taxon>Paracholeplasma</taxon>
    </lineage>
</organism>
<dbReference type="EMBL" id="JAOEGN010000001">
    <property type="protein sequence ID" value="MCU0104111.1"/>
    <property type="molecule type" value="Genomic_DNA"/>
</dbReference>
<dbReference type="InterPro" id="IPR036388">
    <property type="entry name" value="WH-like_DNA-bd_sf"/>
</dbReference>
<dbReference type="RefSeq" id="WP_262095322.1">
    <property type="nucleotide sequence ID" value="NZ_JAOEGN010000001.1"/>
</dbReference>
<dbReference type="Pfam" id="PF00532">
    <property type="entry name" value="Peripla_BP_1"/>
    <property type="match status" value="1"/>
</dbReference>
<keyword evidence="1" id="KW-0678">Repressor</keyword>
<evidence type="ECO:0000256" key="2">
    <source>
        <dbReference type="ARBA" id="ARBA00023015"/>
    </source>
</evidence>
<dbReference type="CDD" id="cd06267">
    <property type="entry name" value="PBP1_LacI_sugar_binding-like"/>
    <property type="match status" value="1"/>
</dbReference>
<dbReference type="Gene3D" id="3.40.50.2300">
    <property type="match status" value="2"/>
</dbReference>
<keyword evidence="3" id="KW-0238">DNA-binding</keyword>
<keyword evidence="2" id="KW-0805">Transcription regulation</keyword>
<dbReference type="PROSITE" id="PS50949">
    <property type="entry name" value="HTH_GNTR"/>
    <property type="match status" value="1"/>
</dbReference>
<dbReference type="SUPFAM" id="SSF46785">
    <property type="entry name" value="Winged helix' DNA-binding domain"/>
    <property type="match status" value="1"/>
</dbReference>
<gene>
    <name evidence="6" type="ORF">N7603_00355</name>
</gene>
<dbReference type="Proteomes" id="UP001209076">
    <property type="component" value="Unassembled WGS sequence"/>
</dbReference>
<dbReference type="InterPro" id="IPR028082">
    <property type="entry name" value="Peripla_BP_I"/>
</dbReference>
<dbReference type="Pfam" id="PF00392">
    <property type="entry name" value="GntR"/>
    <property type="match status" value="1"/>
</dbReference>
<evidence type="ECO:0000256" key="3">
    <source>
        <dbReference type="ARBA" id="ARBA00023125"/>
    </source>
</evidence>
<protein>
    <submittedName>
        <fullName evidence="6">GntR family transcriptional regulator</fullName>
    </submittedName>
</protein>
<comment type="caution">
    <text evidence="6">The sequence shown here is derived from an EMBL/GenBank/DDBJ whole genome shotgun (WGS) entry which is preliminary data.</text>
</comment>
<name>A0ABT2PT37_9MOLU</name>
<dbReference type="SUPFAM" id="SSF53822">
    <property type="entry name" value="Periplasmic binding protein-like I"/>
    <property type="match status" value="1"/>
</dbReference>
<evidence type="ECO:0000256" key="4">
    <source>
        <dbReference type="ARBA" id="ARBA00023163"/>
    </source>
</evidence>